<keyword evidence="1" id="KW-0812">Transmembrane</keyword>
<evidence type="ECO:0000313" key="2">
    <source>
        <dbReference type="EMBL" id="MFD2420892.1"/>
    </source>
</evidence>
<reference evidence="3" key="1">
    <citation type="journal article" date="2019" name="Int. J. Syst. Evol. Microbiol.">
        <title>The Global Catalogue of Microorganisms (GCM) 10K type strain sequencing project: providing services to taxonomists for standard genome sequencing and annotation.</title>
        <authorList>
            <consortium name="The Broad Institute Genomics Platform"/>
            <consortium name="The Broad Institute Genome Sequencing Center for Infectious Disease"/>
            <person name="Wu L."/>
            <person name="Ma J."/>
        </authorList>
    </citation>
    <scope>NUCLEOTIDE SEQUENCE [LARGE SCALE GENOMIC DNA]</scope>
    <source>
        <strain evidence="3">CGMCC 4.7645</strain>
    </source>
</reference>
<keyword evidence="3" id="KW-1185">Reference proteome</keyword>
<keyword evidence="1" id="KW-1133">Transmembrane helix</keyword>
<evidence type="ECO:0000313" key="3">
    <source>
        <dbReference type="Proteomes" id="UP001597417"/>
    </source>
</evidence>
<keyword evidence="1" id="KW-0472">Membrane</keyword>
<accession>A0ABW5G4A8</accession>
<proteinExistence type="predicted"/>
<evidence type="ECO:0000256" key="1">
    <source>
        <dbReference type="SAM" id="Phobius"/>
    </source>
</evidence>
<feature type="transmembrane region" description="Helical" evidence="1">
    <location>
        <begin position="42"/>
        <end position="60"/>
    </location>
</feature>
<name>A0ABW5G4A8_9PSEU</name>
<comment type="caution">
    <text evidence="2">The sequence shown here is derived from an EMBL/GenBank/DDBJ whole genome shotgun (WGS) entry which is preliminary data.</text>
</comment>
<sequence length="188" mass="19185">MVRFLGLYLRSRQVPVAFPLALAGVLAVTLLGDDQRHPSRSVIFAILGLVLGVAVAGPGLGGPSGELDRTAALNWVRWRAGHAIAITALVFGTAFVATHVPAGLLLRDAAGLAGLGTLAAAAFGHHLAWTLPVTWGGLAAVVPPMAQPVILRVATWPSQPPEDTTAAVTAAVLAVAGLVVYARGGSRT</sequence>
<organism evidence="2 3">
    <name type="scientific">Amycolatopsis pigmentata</name>
    <dbReference type="NCBI Taxonomy" id="450801"/>
    <lineage>
        <taxon>Bacteria</taxon>
        <taxon>Bacillati</taxon>
        <taxon>Actinomycetota</taxon>
        <taxon>Actinomycetes</taxon>
        <taxon>Pseudonocardiales</taxon>
        <taxon>Pseudonocardiaceae</taxon>
        <taxon>Amycolatopsis</taxon>
    </lineage>
</organism>
<feature type="transmembrane region" description="Helical" evidence="1">
    <location>
        <begin position="12"/>
        <end position="30"/>
    </location>
</feature>
<feature type="transmembrane region" description="Helical" evidence="1">
    <location>
        <begin position="164"/>
        <end position="182"/>
    </location>
</feature>
<dbReference type="EMBL" id="JBHUKR010000021">
    <property type="protein sequence ID" value="MFD2420892.1"/>
    <property type="molecule type" value="Genomic_DNA"/>
</dbReference>
<feature type="transmembrane region" description="Helical" evidence="1">
    <location>
        <begin position="109"/>
        <end position="128"/>
    </location>
</feature>
<dbReference type="RefSeq" id="WP_378269183.1">
    <property type="nucleotide sequence ID" value="NZ_JBHUKR010000021.1"/>
</dbReference>
<protein>
    <submittedName>
        <fullName evidence="2">Uncharacterized protein</fullName>
    </submittedName>
</protein>
<gene>
    <name evidence="2" type="ORF">ACFSXZ_31640</name>
</gene>
<feature type="transmembrane region" description="Helical" evidence="1">
    <location>
        <begin position="80"/>
        <end position="97"/>
    </location>
</feature>
<dbReference type="Proteomes" id="UP001597417">
    <property type="component" value="Unassembled WGS sequence"/>
</dbReference>